<keyword evidence="4" id="KW-1185">Reference proteome</keyword>
<reference evidence="3 4" key="1">
    <citation type="submission" date="2021-06" db="EMBL/GenBank/DDBJ databases">
        <title>Halomicroarcula sp. a new haloarchaeum isolated from saline soil.</title>
        <authorList>
            <person name="Duran-Viseras A."/>
            <person name="Sanchez-Porro C."/>
            <person name="Ventosa A."/>
        </authorList>
    </citation>
    <scope>NUCLEOTIDE SEQUENCE [LARGE SCALE GENOMIC DNA]</scope>
    <source>
        <strain evidence="3 4">F13</strain>
    </source>
</reference>
<gene>
    <name evidence="3" type="ORF">EGH21_15160</name>
</gene>
<organism evidence="3 4">
    <name type="scientific">Haloarcula rubra</name>
    <dbReference type="NCBI Taxonomy" id="2487747"/>
    <lineage>
        <taxon>Archaea</taxon>
        <taxon>Methanobacteriati</taxon>
        <taxon>Methanobacteriota</taxon>
        <taxon>Stenosarchaea group</taxon>
        <taxon>Halobacteria</taxon>
        <taxon>Halobacteriales</taxon>
        <taxon>Haloarculaceae</taxon>
        <taxon>Haloarcula</taxon>
    </lineage>
</organism>
<dbReference type="AlphaFoldDB" id="A0AAW4PRZ7"/>
<accession>A0AAW4PRZ7</accession>
<keyword evidence="1" id="KW-1133">Transmembrane helix</keyword>
<dbReference type="EMBL" id="RKLR01000006">
    <property type="protein sequence ID" value="MBX0324368.1"/>
    <property type="molecule type" value="Genomic_DNA"/>
</dbReference>
<keyword evidence="1" id="KW-0472">Membrane</keyword>
<keyword evidence="1" id="KW-0812">Transmembrane</keyword>
<dbReference type="Proteomes" id="UP001430377">
    <property type="component" value="Unassembled WGS sequence"/>
</dbReference>
<name>A0AAW4PRZ7_9EURY</name>
<feature type="transmembrane region" description="Helical" evidence="1">
    <location>
        <begin position="12"/>
        <end position="30"/>
    </location>
</feature>
<comment type="caution">
    <text evidence="3">The sequence shown here is derived from an EMBL/GenBank/DDBJ whole genome shotgun (WGS) entry which is preliminary data.</text>
</comment>
<evidence type="ECO:0000259" key="2">
    <source>
        <dbReference type="Pfam" id="PF11127"/>
    </source>
</evidence>
<proteinExistence type="predicted"/>
<evidence type="ECO:0000313" key="4">
    <source>
        <dbReference type="Proteomes" id="UP001430377"/>
    </source>
</evidence>
<protein>
    <submittedName>
        <fullName evidence="3">DUF2892 domain-containing protein</fullName>
    </submittedName>
</protein>
<evidence type="ECO:0000256" key="1">
    <source>
        <dbReference type="SAM" id="Phobius"/>
    </source>
</evidence>
<dbReference type="RefSeq" id="WP_220619323.1">
    <property type="nucleotide sequence ID" value="NZ_RKLR01000006.1"/>
</dbReference>
<feature type="domain" description="Inner membrane protein YgaP-like transmembrane" evidence="2">
    <location>
        <begin position="1"/>
        <end position="66"/>
    </location>
</feature>
<feature type="transmembrane region" description="Helical" evidence="1">
    <location>
        <begin position="36"/>
        <end position="61"/>
    </location>
</feature>
<dbReference type="InterPro" id="IPR021309">
    <property type="entry name" value="YgaP-like_TM"/>
</dbReference>
<dbReference type="Pfam" id="PF11127">
    <property type="entry name" value="YgaP-like_TM"/>
    <property type="match status" value="1"/>
</dbReference>
<evidence type="ECO:0000313" key="3">
    <source>
        <dbReference type="EMBL" id="MBX0324368.1"/>
    </source>
</evidence>
<sequence>MRQNISDSERIGRGVLGIWLIVIAVGALRARRRTVAAIAGIAGIGLIQNAVTGFCGGNWLFNIDSTKE</sequence>